<dbReference type="Proteomes" id="UP000198346">
    <property type="component" value="Unassembled WGS sequence"/>
</dbReference>
<sequence length="91" mass="9408">MMETTVSARGGSHSMSYGPGECRPDAPGSEGEHKKPPLARKGRPARYSSAPKAIALTSSPARDPGSRGPGSRWAITATARSSAGLMKKLVS</sequence>
<organism evidence="2 3">
    <name type="scientific">Amphiplicatus metriothermophilus</name>
    <dbReference type="NCBI Taxonomy" id="1519374"/>
    <lineage>
        <taxon>Bacteria</taxon>
        <taxon>Pseudomonadati</taxon>
        <taxon>Pseudomonadota</taxon>
        <taxon>Alphaproteobacteria</taxon>
        <taxon>Parvularculales</taxon>
        <taxon>Parvularculaceae</taxon>
        <taxon>Amphiplicatus</taxon>
    </lineage>
</organism>
<feature type="region of interest" description="Disordered" evidence="1">
    <location>
        <begin position="1"/>
        <end position="75"/>
    </location>
</feature>
<evidence type="ECO:0000313" key="3">
    <source>
        <dbReference type="Proteomes" id="UP000198346"/>
    </source>
</evidence>
<protein>
    <submittedName>
        <fullName evidence="2">Uncharacterized protein</fullName>
    </submittedName>
</protein>
<gene>
    <name evidence="2" type="ORF">SAMN06297382_2815</name>
</gene>
<dbReference type="EMBL" id="FZQA01000008">
    <property type="protein sequence ID" value="SNT75564.1"/>
    <property type="molecule type" value="Genomic_DNA"/>
</dbReference>
<name>A0A239PZ69_9PROT</name>
<evidence type="ECO:0000256" key="1">
    <source>
        <dbReference type="SAM" id="MobiDB-lite"/>
    </source>
</evidence>
<keyword evidence="3" id="KW-1185">Reference proteome</keyword>
<accession>A0A239PZ69</accession>
<evidence type="ECO:0000313" key="2">
    <source>
        <dbReference type="EMBL" id="SNT75564.1"/>
    </source>
</evidence>
<proteinExistence type="predicted"/>
<reference evidence="2 3" key="1">
    <citation type="submission" date="2017-07" db="EMBL/GenBank/DDBJ databases">
        <authorList>
            <person name="Sun Z.S."/>
            <person name="Albrecht U."/>
            <person name="Echele G."/>
            <person name="Lee C.C."/>
        </authorList>
    </citation>
    <scope>NUCLEOTIDE SEQUENCE [LARGE SCALE GENOMIC DNA]</scope>
    <source>
        <strain evidence="2 3">CGMCC 1.12710</strain>
    </source>
</reference>
<dbReference type="AlphaFoldDB" id="A0A239PZ69"/>